<comment type="caution">
    <text evidence="11">The sequence shown here is derived from an EMBL/GenBank/DDBJ whole genome shotgun (WGS) entry which is preliminary data.</text>
</comment>
<dbReference type="PANTHER" id="PTHR30329">
    <property type="entry name" value="STATOR ELEMENT OF FLAGELLAR MOTOR COMPLEX"/>
    <property type="match status" value="1"/>
</dbReference>
<organism evidence="11 12">
    <name type="scientific">Silvibacterium dinghuense</name>
    <dbReference type="NCBI Taxonomy" id="1560006"/>
    <lineage>
        <taxon>Bacteria</taxon>
        <taxon>Pseudomonadati</taxon>
        <taxon>Acidobacteriota</taxon>
        <taxon>Terriglobia</taxon>
        <taxon>Terriglobales</taxon>
        <taxon>Acidobacteriaceae</taxon>
        <taxon>Silvibacterium</taxon>
    </lineage>
</organism>
<comment type="similarity">
    <text evidence="2">Belongs to the MotB family.</text>
</comment>
<dbReference type="InterPro" id="IPR050330">
    <property type="entry name" value="Bact_OuterMem_StrucFunc"/>
</dbReference>
<keyword evidence="11" id="KW-0969">Cilium</keyword>
<dbReference type="InterPro" id="IPR006665">
    <property type="entry name" value="OmpA-like"/>
</dbReference>
<dbReference type="PANTHER" id="PTHR30329:SF21">
    <property type="entry name" value="LIPOPROTEIN YIAD-RELATED"/>
    <property type="match status" value="1"/>
</dbReference>
<name>A0A4Q1SHI7_9BACT</name>
<keyword evidence="11" id="KW-0282">Flagellum</keyword>
<evidence type="ECO:0000256" key="9">
    <source>
        <dbReference type="SAM" id="Phobius"/>
    </source>
</evidence>
<evidence type="ECO:0000256" key="5">
    <source>
        <dbReference type="ARBA" id="ARBA00022989"/>
    </source>
</evidence>
<keyword evidence="3" id="KW-1003">Cell membrane</keyword>
<evidence type="ECO:0000256" key="8">
    <source>
        <dbReference type="SAM" id="MobiDB-lite"/>
    </source>
</evidence>
<keyword evidence="4 9" id="KW-0812">Transmembrane</keyword>
<evidence type="ECO:0000256" key="3">
    <source>
        <dbReference type="ARBA" id="ARBA00022475"/>
    </source>
</evidence>
<dbReference type="OrthoDB" id="9815217at2"/>
<feature type="transmembrane region" description="Helical" evidence="9">
    <location>
        <begin position="21"/>
        <end position="44"/>
    </location>
</feature>
<gene>
    <name evidence="11" type="ORF">ESZ00_02585</name>
</gene>
<evidence type="ECO:0000313" key="12">
    <source>
        <dbReference type="Proteomes" id="UP000290253"/>
    </source>
</evidence>
<evidence type="ECO:0000256" key="6">
    <source>
        <dbReference type="ARBA" id="ARBA00023136"/>
    </source>
</evidence>
<keyword evidence="11" id="KW-0966">Cell projection</keyword>
<evidence type="ECO:0000256" key="7">
    <source>
        <dbReference type="PROSITE-ProRule" id="PRU00473"/>
    </source>
</evidence>
<dbReference type="RefSeq" id="WP_129206632.1">
    <property type="nucleotide sequence ID" value="NZ_BMGU01000001.1"/>
</dbReference>
<feature type="compositionally biased region" description="Low complexity" evidence="8">
    <location>
        <begin position="277"/>
        <end position="288"/>
    </location>
</feature>
<dbReference type="CDD" id="cd07185">
    <property type="entry name" value="OmpA_C-like"/>
    <property type="match status" value="1"/>
</dbReference>
<evidence type="ECO:0000259" key="10">
    <source>
        <dbReference type="PROSITE" id="PS51123"/>
    </source>
</evidence>
<dbReference type="EMBL" id="SDMK01000001">
    <property type="protein sequence ID" value="RXS96849.1"/>
    <property type="molecule type" value="Genomic_DNA"/>
</dbReference>
<evidence type="ECO:0000313" key="11">
    <source>
        <dbReference type="EMBL" id="RXS96849.1"/>
    </source>
</evidence>
<keyword evidence="5 9" id="KW-1133">Transmembrane helix</keyword>
<accession>A0A4Q1SHI7</accession>
<dbReference type="Gene3D" id="3.30.1330.60">
    <property type="entry name" value="OmpA-like domain"/>
    <property type="match status" value="1"/>
</dbReference>
<feature type="region of interest" description="Disordered" evidence="8">
    <location>
        <begin position="277"/>
        <end position="324"/>
    </location>
</feature>
<keyword evidence="6 7" id="KW-0472">Membrane</keyword>
<dbReference type="AlphaFoldDB" id="A0A4Q1SHI7"/>
<protein>
    <submittedName>
        <fullName evidence="11">Flagellar motor protein MotB</fullName>
    </submittedName>
</protein>
<dbReference type="InterPro" id="IPR025713">
    <property type="entry name" value="MotB-like_N_dom"/>
</dbReference>
<dbReference type="PROSITE" id="PS51123">
    <property type="entry name" value="OMPA_2"/>
    <property type="match status" value="1"/>
</dbReference>
<keyword evidence="12" id="KW-1185">Reference proteome</keyword>
<evidence type="ECO:0000256" key="2">
    <source>
        <dbReference type="ARBA" id="ARBA00008914"/>
    </source>
</evidence>
<dbReference type="Proteomes" id="UP000290253">
    <property type="component" value="Unassembled WGS sequence"/>
</dbReference>
<evidence type="ECO:0000256" key="4">
    <source>
        <dbReference type="ARBA" id="ARBA00022692"/>
    </source>
</evidence>
<feature type="compositionally biased region" description="Low complexity" evidence="8">
    <location>
        <begin position="296"/>
        <end position="324"/>
    </location>
</feature>
<dbReference type="SUPFAM" id="SSF103088">
    <property type="entry name" value="OmpA-like"/>
    <property type="match status" value="1"/>
</dbReference>
<proteinExistence type="inferred from homology"/>
<dbReference type="Pfam" id="PF00691">
    <property type="entry name" value="OmpA"/>
    <property type="match status" value="1"/>
</dbReference>
<dbReference type="GO" id="GO:0005886">
    <property type="term" value="C:plasma membrane"/>
    <property type="evidence" value="ECO:0007669"/>
    <property type="project" value="UniProtKB-SubCell"/>
</dbReference>
<sequence>MSRKTIIIIKKVKRHGEHHGGAWKVAYADFVTAMMSLFIVLWLMNTSAHVRKAVAGYFNDPLGRYHDNGSDKAGEDANPPAPEDAAKQKIEQLKQQLQKSITSSLDLNPLQKQIQMQITPEGLRIELLESRNGTFFDSGSAELNANGKEVLAMLAKQLGAVPNQISIEGHTDSQPYAGKSDYTNWELSADRANAARRLMQESGLKGNQVSQVRGYADQRLRVPADPLDPSNRRISVIVQYLSGSNSASSLLQGLKLPQGMSASPIANGGNTDAYPANAAAPAGASTPAPAAPAPAVPAKSSPATPAQPQGKKGLVGGLLSKIHH</sequence>
<reference evidence="11 12" key="1">
    <citation type="journal article" date="2016" name="Int. J. Syst. Evol. Microbiol.">
        <title>Acidipila dinghuensis sp. nov., an acidobacterium isolated from forest soil.</title>
        <authorList>
            <person name="Jiang Y.W."/>
            <person name="Wang J."/>
            <person name="Chen M.H."/>
            <person name="Lv Y.Y."/>
            <person name="Qiu L.H."/>
        </authorList>
    </citation>
    <scope>NUCLEOTIDE SEQUENCE [LARGE SCALE GENOMIC DNA]</scope>
    <source>
        <strain evidence="11 12">DHOF10</strain>
    </source>
</reference>
<comment type="subcellular location">
    <subcellularLocation>
        <location evidence="1">Cell membrane</location>
        <topology evidence="1">Single-pass membrane protein</topology>
    </subcellularLocation>
</comment>
<dbReference type="Pfam" id="PF13677">
    <property type="entry name" value="MotB_plug"/>
    <property type="match status" value="1"/>
</dbReference>
<dbReference type="InterPro" id="IPR036737">
    <property type="entry name" value="OmpA-like_sf"/>
</dbReference>
<evidence type="ECO:0000256" key="1">
    <source>
        <dbReference type="ARBA" id="ARBA00004162"/>
    </source>
</evidence>
<feature type="domain" description="OmpA-like" evidence="10">
    <location>
        <begin position="123"/>
        <end position="242"/>
    </location>
</feature>